<evidence type="ECO:0000313" key="3">
    <source>
        <dbReference type="Proteomes" id="UP000612233"/>
    </source>
</evidence>
<evidence type="ECO:0000313" key="2">
    <source>
        <dbReference type="EMBL" id="MBD2767293.1"/>
    </source>
</evidence>
<organism evidence="2 3">
    <name type="scientific">Hymenobacter montanus</name>
    <dbReference type="NCBI Taxonomy" id="2771359"/>
    <lineage>
        <taxon>Bacteria</taxon>
        <taxon>Pseudomonadati</taxon>
        <taxon>Bacteroidota</taxon>
        <taxon>Cytophagia</taxon>
        <taxon>Cytophagales</taxon>
        <taxon>Hymenobacteraceae</taxon>
        <taxon>Hymenobacter</taxon>
    </lineage>
</organism>
<comment type="caution">
    <text evidence="2">The sequence shown here is derived from an EMBL/GenBank/DDBJ whole genome shotgun (WGS) entry which is preliminary data.</text>
</comment>
<feature type="signal peptide" evidence="1">
    <location>
        <begin position="1"/>
        <end position="24"/>
    </location>
</feature>
<dbReference type="Proteomes" id="UP000612233">
    <property type="component" value="Unassembled WGS sequence"/>
</dbReference>
<dbReference type="RefSeq" id="WP_191004111.1">
    <property type="nucleotide sequence ID" value="NZ_JACXAD010000004.1"/>
</dbReference>
<proteinExistence type="predicted"/>
<protein>
    <submittedName>
        <fullName evidence="2">DUF4331 family protein</fullName>
    </submittedName>
</protein>
<dbReference type="AlphaFoldDB" id="A0A927BC53"/>
<feature type="chain" id="PRO_5037897387" evidence="1">
    <location>
        <begin position="25"/>
        <end position="724"/>
    </location>
</feature>
<keyword evidence="1" id="KW-0732">Signal</keyword>
<reference evidence="2" key="1">
    <citation type="submission" date="2020-09" db="EMBL/GenBank/DDBJ databases">
        <authorList>
            <person name="Kim M.K."/>
        </authorList>
    </citation>
    <scope>NUCLEOTIDE SEQUENCE</scope>
    <source>
        <strain evidence="2">BT664</strain>
    </source>
</reference>
<dbReference type="EMBL" id="JACXAD010000004">
    <property type="protein sequence ID" value="MBD2767293.1"/>
    <property type="molecule type" value="Genomic_DNA"/>
</dbReference>
<dbReference type="InterPro" id="IPR026444">
    <property type="entry name" value="Secre_tail"/>
</dbReference>
<gene>
    <name evidence="2" type="ORF">IC235_05250</name>
</gene>
<dbReference type="NCBIfam" id="TIGR04183">
    <property type="entry name" value="Por_Secre_tail"/>
    <property type="match status" value="1"/>
</dbReference>
<sequence>MKNLLTRPLFHVALLATSVGGMLAWSGQHNPLEASSHREAPLIADDPLADNTDLYAFRSPDSPANDAAASVTIIANYIPLELPQGGPNYNTFGENVRYEIHIKNNAATAGDDITYRFTFSRANEDPTTFFNIRLGKQNLKTTYTCEKSVGGGAFTTIVTNGVVPPPNVGPRSITTPGAGLGSTYNALMAAAVQTLPDGTKIFCGPTDDPFFVDLGGIFDLGGVRAPGAARDGVARKNTHAIALQIPVSVLKKASAPALTSTTNILDGNYVIGVWASASRPSTRVLSATGGASTYSGSYVQVSRLGMPLLNEVINPIGAKDAWNAVTPYAEAAATDDYLSNPELGLYVADNTPAPTAAPKPPGQTYFGEAVPGLGPLRVQTKSLAGQPLLGGATFAGFDFRNGAAGVSGLAGNALLNGTALAPIASGGYGEYLLRAGKPRSVDILPIFHTGVPNAIPYQLATGKAGNPLAAGKPFINNFLLVGGSPGNPGGDMLRLNMAVPPTTRNSADFSSEGLLYAAVLGLTDPRFNASSALQFIPNMDGFPNGRRLEDDVTRIELQAVGGVVLAAIGLWYDDFTPTTASPVTAQLGGVLGFNAGITANDTTFRAAFPYVQTPWSGTTAQRTALSQRSGGLGLSPNLTVAQAYPNPFNDRTTLHFELPARAKMSVIISDLTGRRVAIVSKEKSFAQGTNEVQWQPGPDVAPGQYIATLYNGGTVVQSVRIERQ</sequence>
<evidence type="ECO:0000256" key="1">
    <source>
        <dbReference type="SAM" id="SignalP"/>
    </source>
</evidence>
<dbReference type="InterPro" id="IPR025566">
    <property type="entry name" value="DUF4331"/>
</dbReference>
<name>A0A927BC53_9BACT</name>
<accession>A0A927BC53</accession>
<dbReference type="Pfam" id="PF14224">
    <property type="entry name" value="DUF4331"/>
    <property type="match status" value="1"/>
</dbReference>
<keyword evidence="3" id="KW-1185">Reference proteome</keyword>